<sequence>MVVKTVFRLWFVIYLLCSMGASASLPEKMQIAISNDSYPYMFMNERNEIDGLAVDFWREVARRSDVSIEFVVADWPDTLKLLQDGKVHFHGAIARTPERSSRFNLINLNVEAYSNVYVRRDLNGISSLTDLLPFVIGVVRDTVHLDALKQNLPDGNFMYFSNMTELYQAALDGKLAAFSGLDKIPEQHPRYEELSIMFPIYNRLTLRPIEVAFALLPQQEQLSQQLQAAVATLDRSFMTELERRWLGVKADEDTLLLGLSINNQPFMHVAQNGEAQGLFIDLWRYWSEVTGRKVTFVPDTSFNNIRNLAKGRIDVVIGAPVHDALPNNVVSTYQLYGFKSQYFTLTENAENLLNAASQVKVGVFENTPYLDELKVRYPAIEFVSYRHLVQMINATISHDIEGFFGAAAVIPLRLQQLNMTNMFVSQPDTTLTAPIYSLIPAVNTALAEDIRRGFSEMSLDRLIEAEQKWIPDKSLHYFSSFRSTIPLTPEEVEWLQEHKSLRLGMLNNWPPMEFTNDAGEPAGVTEDMFNLLSERLSLNVETVLYSSFEQMLTDLRQKNIDIIANISEREERRSFASFTDEFWSTQWAVVSPGNAPDIISTAELNNKKVAVYQDYQLAKHLNNTYPQIKVVPVASLLKGLALLENAEVDFVLDSVEALTEMLRQPGHAYMRIQILDDLPSFPSLIAVRNDYAPLTEILNKGLRSISKEERQQLYQKWFNFQITQGINKEQLTRLSWQIGGAAVLLLAFFVLWNLSLRREIRLRRFAEQKMRFMATHDELTGLPNRSLIRERIEQALLQHARHNELLAILFIDLDGFKQVNDQYGHDAGDELLLKLAAVLQDKVRKSDTVARFGGDEFVILLTGLLSPDDAAIVAQKILHQLTQPLPLSVGEVQVGASIGIAVYPNDGTDSARLLKVADSLMYRIKQQGKNQYCFSKAVFS</sequence>
<dbReference type="NCBIfam" id="TIGR00254">
    <property type="entry name" value="GGDEF"/>
    <property type="match status" value="1"/>
</dbReference>
<evidence type="ECO:0000256" key="2">
    <source>
        <dbReference type="SAM" id="Phobius"/>
    </source>
</evidence>
<keyword evidence="2" id="KW-0472">Membrane</keyword>
<dbReference type="Pfam" id="PF00497">
    <property type="entry name" value="SBP_bac_3"/>
    <property type="match status" value="3"/>
</dbReference>
<dbReference type="AlphaFoldDB" id="A0A486XJA3"/>
<dbReference type="SUPFAM" id="SSF53850">
    <property type="entry name" value="Periplasmic binding protein-like II"/>
    <property type="match status" value="3"/>
</dbReference>
<dbReference type="SMART" id="SM00267">
    <property type="entry name" value="GGDEF"/>
    <property type="match status" value="1"/>
</dbReference>
<dbReference type="FunFam" id="3.30.70.270:FF:000001">
    <property type="entry name" value="Diguanylate cyclase domain protein"/>
    <property type="match status" value="1"/>
</dbReference>
<dbReference type="PROSITE" id="PS50887">
    <property type="entry name" value="GGDEF"/>
    <property type="match status" value="1"/>
</dbReference>
<dbReference type="CDD" id="cd01949">
    <property type="entry name" value="GGDEF"/>
    <property type="match status" value="1"/>
</dbReference>
<dbReference type="InterPro" id="IPR000160">
    <property type="entry name" value="GGDEF_dom"/>
</dbReference>
<dbReference type="PANTHER" id="PTHR46663:SF2">
    <property type="entry name" value="GGDEF DOMAIN-CONTAINING PROTEIN"/>
    <property type="match status" value="1"/>
</dbReference>
<gene>
    <name evidence="5" type="ORF">BAL341_645</name>
</gene>
<evidence type="ECO:0000256" key="1">
    <source>
        <dbReference type="ARBA" id="ARBA00001946"/>
    </source>
</evidence>
<evidence type="ECO:0000313" key="5">
    <source>
        <dbReference type="EMBL" id="VHO02235.1"/>
    </source>
</evidence>
<comment type="cofactor">
    <cofactor evidence="1">
        <name>Mg(2+)</name>
        <dbReference type="ChEBI" id="CHEBI:18420"/>
    </cofactor>
</comment>
<name>A0A486XJA3_9GAMM</name>
<feature type="domain" description="GGDEF" evidence="4">
    <location>
        <begin position="804"/>
        <end position="937"/>
    </location>
</feature>
<organism evidence="5">
    <name type="scientific">Rheinheimera sp. BAL341</name>
    <dbReference type="NCBI Taxonomy" id="1708203"/>
    <lineage>
        <taxon>Bacteria</taxon>
        <taxon>Pseudomonadati</taxon>
        <taxon>Pseudomonadota</taxon>
        <taxon>Gammaproteobacteria</taxon>
        <taxon>Chromatiales</taxon>
        <taxon>Chromatiaceae</taxon>
        <taxon>Rheinheimera</taxon>
    </lineage>
</organism>
<dbReference type="SMART" id="SM00062">
    <property type="entry name" value="PBPb"/>
    <property type="match status" value="3"/>
</dbReference>
<feature type="chain" id="PRO_5019854784" evidence="3">
    <location>
        <begin position="24"/>
        <end position="940"/>
    </location>
</feature>
<reference evidence="5" key="1">
    <citation type="submission" date="2019-04" db="EMBL/GenBank/DDBJ databases">
        <authorList>
            <person name="Brambilla D."/>
        </authorList>
    </citation>
    <scope>NUCLEOTIDE SEQUENCE</scope>
    <source>
        <strain evidence="5">BAL1</strain>
    </source>
</reference>
<feature type="signal peptide" evidence="3">
    <location>
        <begin position="1"/>
        <end position="23"/>
    </location>
</feature>
<feature type="transmembrane region" description="Helical" evidence="2">
    <location>
        <begin position="734"/>
        <end position="754"/>
    </location>
</feature>
<proteinExistence type="predicted"/>
<dbReference type="Gene3D" id="3.30.70.270">
    <property type="match status" value="1"/>
</dbReference>
<dbReference type="InterPro" id="IPR043128">
    <property type="entry name" value="Rev_trsase/Diguanyl_cyclase"/>
</dbReference>
<dbReference type="InterPro" id="IPR001638">
    <property type="entry name" value="Solute-binding_3/MltF_N"/>
</dbReference>
<keyword evidence="3" id="KW-0732">Signal</keyword>
<keyword evidence="2" id="KW-1133">Transmembrane helix</keyword>
<protein>
    <submittedName>
        <fullName evidence="5">Diguanylate cyclase/phosphodiesterase (GGDEF &amp; EAL domains) with PAS/PAC sensor(S)</fullName>
    </submittedName>
</protein>
<dbReference type="Pfam" id="PF00990">
    <property type="entry name" value="GGDEF"/>
    <property type="match status" value="1"/>
</dbReference>
<dbReference type="PANTHER" id="PTHR46663">
    <property type="entry name" value="DIGUANYLATE CYCLASE DGCT-RELATED"/>
    <property type="match status" value="1"/>
</dbReference>
<dbReference type="InterPro" id="IPR052163">
    <property type="entry name" value="DGC-Regulatory_Protein"/>
</dbReference>
<dbReference type="EMBL" id="CAAJGR010000059">
    <property type="protein sequence ID" value="VHO02235.1"/>
    <property type="molecule type" value="Genomic_DNA"/>
</dbReference>
<dbReference type="InterPro" id="IPR029787">
    <property type="entry name" value="Nucleotide_cyclase"/>
</dbReference>
<dbReference type="SUPFAM" id="SSF55073">
    <property type="entry name" value="Nucleotide cyclase"/>
    <property type="match status" value="1"/>
</dbReference>
<evidence type="ECO:0000259" key="4">
    <source>
        <dbReference type="PROSITE" id="PS50887"/>
    </source>
</evidence>
<evidence type="ECO:0000256" key="3">
    <source>
        <dbReference type="SAM" id="SignalP"/>
    </source>
</evidence>
<dbReference type="CDD" id="cd01007">
    <property type="entry name" value="PBP2_BvgS_HisK_like"/>
    <property type="match status" value="1"/>
</dbReference>
<accession>A0A486XJA3</accession>
<dbReference type="GO" id="GO:0003824">
    <property type="term" value="F:catalytic activity"/>
    <property type="evidence" value="ECO:0007669"/>
    <property type="project" value="UniProtKB-ARBA"/>
</dbReference>
<keyword evidence="2" id="KW-0812">Transmembrane</keyword>
<dbReference type="Gene3D" id="3.40.190.10">
    <property type="entry name" value="Periplasmic binding protein-like II"/>
    <property type="match status" value="6"/>
</dbReference>